<keyword evidence="2" id="KW-0663">Pyridoxal phosphate</keyword>
<reference evidence="4" key="1">
    <citation type="journal article" date="2019" name="Lett. Appl. Microbiol.">
        <title>A case of 'blown pack' spoilage of vacuum-packaged pork likely associated with Clostridium estertheticum in Canada.</title>
        <authorList>
            <person name="Zhang P."/>
            <person name="Ward P."/>
            <person name="McMullen L.M."/>
            <person name="Yang X."/>
        </authorList>
    </citation>
    <scope>NUCLEOTIDE SEQUENCE [LARGE SCALE GENOMIC DNA]</scope>
    <source>
        <strain evidence="4">MA19</strain>
    </source>
</reference>
<proteinExistence type="predicted"/>
<evidence type="ECO:0000259" key="3">
    <source>
        <dbReference type="PROSITE" id="PS51186"/>
    </source>
</evidence>
<dbReference type="PANTHER" id="PTHR10314">
    <property type="entry name" value="CYSTATHIONINE BETA-SYNTHASE"/>
    <property type="match status" value="1"/>
</dbReference>
<dbReference type="Gene3D" id="3.40.50.1100">
    <property type="match status" value="2"/>
</dbReference>
<dbReference type="InterPro" id="IPR050214">
    <property type="entry name" value="Cys_Synth/Cystath_Beta-Synth"/>
</dbReference>
<comment type="cofactor">
    <cofactor evidence="1">
        <name>pyridoxal 5'-phosphate</name>
        <dbReference type="ChEBI" id="CHEBI:597326"/>
    </cofactor>
</comment>
<dbReference type="Gene3D" id="3.40.630.30">
    <property type="match status" value="1"/>
</dbReference>
<accession>A0A5N7IY72</accession>
<evidence type="ECO:0000256" key="2">
    <source>
        <dbReference type="ARBA" id="ARBA00022898"/>
    </source>
</evidence>
<dbReference type="SUPFAM" id="SSF53686">
    <property type="entry name" value="Tryptophan synthase beta subunit-like PLP-dependent enzymes"/>
    <property type="match status" value="1"/>
</dbReference>
<organism evidence="4 5">
    <name type="scientific">Clostridium estertheticum</name>
    <dbReference type="NCBI Taxonomy" id="238834"/>
    <lineage>
        <taxon>Bacteria</taxon>
        <taxon>Bacillati</taxon>
        <taxon>Bacillota</taxon>
        <taxon>Clostridia</taxon>
        <taxon>Eubacteriales</taxon>
        <taxon>Clostridiaceae</taxon>
        <taxon>Clostridium</taxon>
    </lineage>
</organism>
<feature type="domain" description="N-acetyltransferase" evidence="3">
    <location>
        <begin position="313"/>
        <end position="450"/>
    </location>
</feature>
<dbReference type="InterPro" id="IPR001926">
    <property type="entry name" value="TrpB-like_PALP"/>
</dbReference>
<gene>
    <name evidence="4" type="ORF">E4V82_04890</name>
</gene>
<dbReference type="Pfam" id="PF00291">
    <property type="entry name" value="PALP"/>
    <property type="match status" value="1"/>
</dbReference>
<name>A0A5N7IY72_9CLOT</name>
<dbReference type="PROSITE" id="PS51186">
    <property type="entry name" value="GNAT"/>
    <property type="match status" value="1"/>
</dbReference>
<evidence type="ECO:0000313" key="5">
    <source>
        <dbReference type="Proteomes" id="UP000342249"/>
    </source>
</evidence>
<dbReference type="EMBL" id="SPSF01000015">
    <property type="protein sequence ID" value="MPQ61445.1"/>
    <property type="molecule type" value="Genomic_DNA"/>
</dbReference>
<comment type="caution">
    <text evidence="4">The sequence shown here is derived from an EMBL/GenBank/DDBJ whole genome shotgun (WGS) entry which is preliminary data.</text>
</comment>
<dbReference type="InterPro" id="IPR016181">
    <property type="entry name" value="Acyl_CoA_acyltransferase"/>
</dbReference>
<dbReference type="AlphaFoldDB" id="A0A5N7IY72"/>
<dbReference type="SUPFAM" id="SSF55729">
    <property type="entry name" value="Acyl-CoA N-acyltransferases (Nat)"/>
    <property type="match status" value="1"/>
</dbReference>
<dbReference type="InterPro" id="IPR036052">
    <property type="entry name" value="TrpB-like_PALP_sf"/>
</dbReference>
<sequence>MRKSGRTPLMRAKKLEKALGISEIYLKLEGANPSGHKYDRISEVLVKDAIANGFKKILVDGSECYIQSVQLFAKLNELEIKVPLFKQEKWKISRIDKSILFDMRDKKDTITRSNLREIAEKNNMYLMCEWNLNNIISHLVLEDMTRECLERMDFKADTITIQLGLGYTLSSVYSGLIKSWVHEELCKLPELICGSNPSWKDSMDEYVRKMQIGGIKSKEKDTAKPDLYMEDDYTGIVATVEKIIMDTRAQMIEIEEIDLKNAANMLRDVEGVMVSRKESYAMAAFIKKANQGKLSNGKHLIILNDARSEIEVCEIKSFNDKNKEELLEMTRDWLSTYNDSVGETVDAIEKAMKEGFLLIAKRNGEEQGICIVVNMGFERFIPTYHLAYIGVKPGNKGRGVASELIGRAIELTDGNLSLHVDLDNKRAKNLYRKMGFNHVYDRMIYNHPNE</sequence>
<evidence type="ECO:0000313" key="4">
    <source>
        <dbReference type="EMBL" id="MPQ61445.1"/>
    </source>
</evidence>
<dbReference type="GO" id="GO:1901605">
    <property type="term" value="P:alpha-amino acid metabolic process"/>
    <property type="evidence" value="ECO:0007669"/>
    <property type="project" value="UniProtKB-ARBA"/>
</dbReference>
<dbReference type="CDD" id="cd04301">
    <property type="entry name" value="NAT_SF"/>
    <property type="match status" value="1"/>
</dbReference>
<dbReference type="Proteomes" id="UP000342249">
    <property type="component" value="Unassembled WGS sequence"/>
</dbReference>
<dbReference type="GO" id="GO:0016747">
    <property type="term" value="F:acyltransferase activity, transferring groups other than amino-acyl groups"/>
    <property type="evidence" value="ECO:0007669"/>
    <property type="project" value="InterPro"/>
</dbReference>
<protein>
    <submittedName>
        <fullName evidence="4">Pyridoxal-phosphate dependent enzyme</fullName>
    </submittedName>
</protein>
<evidence type="ECO:0000256" key="1">
    <source>
        <dbReference type="ARBA" id="ARBA00001933"/>
    </source>
</evidence>
<dbReference type="RefSeq" id="WP_152750875.1">
    <property type="nucleotide sequence ID" value="NZ_SPSE01000016.1"/>
</dbReference>
<dbReference type="Pfam" id="PF00583">
    <property type="entry name" value="Acetyltransf_1"/>
    <property type="match status" value="1"/>
</dbReference>
<dbReference type="InterPro" id="IPR000182">
    <property type="entry name" value="GNAT_dom"/>
</dbReference>